<feature type="transmembrane region" description="Helical" evidence="1">
    <location>
        <begin position="49"/>
        <end position="68"/>
    </location>
</feature>
<dbReference type="EMBL" id="PFFQ01000032">
    <property type="protein sequence ID" value="PIW16925.1"/>
    <property type="molecule type" value="Genomic_DNA"/>
</dbReference>
<evidence type="ECO:0000313" key="2">
    <source>
        <dbReference type="EMBL" id="PIW16925.1"/>
    </source>
</evidence>
<dbReference type="AlphaFoldDB" id="A0A2M7G4X5"/>
<organism evidence="2 3">
    <name type="scientific">bacterium (Candidatus Blackallbacteria) CG17_big_fil_post_rev_8_21_14_2_50_48_46</name>
    <dbReference type="NCBI Taxonomy" id="2014261"/>
    <lineage>
        <taxon>Bacteria</taxon>
        <taxon>Candidatus Blackallbacteria</taxon>
    </lineage>
</organism>
<gene>
    <name evidence="2" type="ORF">COW36_10640</name>
</gene>
<accession>A0A2M7G4X5</accession>
<keyword evidence="1" id="KW-0472">Membrane</keyword>
<keyword evidence="1" id="KW-1133">Transmembrane helix</keyword>
<dbReference type="Proteomes" id="UP000231019">
    <property type="component" value="Unassembled WGS sequence"/>
</dbReference>
<comment type="caution">
    <text evidence="2">The sequence shown here is derived from an EMBL/GenBank/DDBJ whole genome shotgun (WGS) entry which is preliminary data.</text>
</comment>
<evidence type="ECO:0000256" key="1">
    <source>
        <dbReference type="SAM" id="Phobius"/>
    </source>
</evidence>
<name>A0A2M7G4X5_9BACT</name>
<protein>
    <submittedName>
        <fullName evidence="2">Uncharacterized protein</fullName>
    </submittedName>
</protein>
<proteinExistence type="predicted"/>
<sequence length="72" mass="8387">MMIFSVVAGILCSKLIRRKWEDIEFLSLRVLGVSVLCLIPLYFLPVSDFALVVILAHIFVFWLNMAMFRFSF</sequence>
<feature type="transmembrane region" description="Helical" evidence="1">
    <location>
        <begin position="23"/>
        <end position="43"/>
    </location>
</feature>
<evidence type="ECO:0000313" key="3">
    <source>
        <dbReference type="Proteomes" id="UP000231019"/>
    </source>
</evidence>
<keyword evidence="1" id="KW-0812">Transmembrane</keyword>
<reference evidence="2 3" key="1">
    <citation type="submission" date="2017-09" db="EMBL/GenBank/DDBJ databases">
        <title>Depth-based differentiation of microbial function through sediment-hosted aquifers and enrichment of novel symbionts in the deep terrestrial subsurface.</title>
        <authorList>
            <person name="Probst A.J."/>
            <person name="Ladd B."/>
            <person name="Jarett J.K."/>
            <person name="Geller-Mcgrath D.E."/>
            <person name="Sieber C.M."/>
            <person name="Emerson J.B."/>
            <person name="Anantharaman K."/>
            <person name="Thomas B.C."/>
            <person name="Malmstrom R."/>
            <person name="Stieglmeier M."/>
            <person name="Klingl A."/>
            <person name="Woyke T."/>
            <person name="Ryan C.M."/>
            <person name="Banfield J.F."/>
        </authorList>
    </citation>
    <scope>NUCLEOTIDE SEQUENCE [LARGE SCALE GENOMIC DNA]</scope>
    <source>
        <strain evidence="2">CG17_big_fil_post_rev_8_21_14_2_50_48_46</strain>
    </source>
</reference>